<evidence type="ECO:0000259" key="1">
    <source>
        <dbReference type="Pfam" id="PF02782"/>
    </source>
</evidence>
<dbReference type="GO" id="GO:0008993">
    <property type="term" value="F:rhamnulokinase activity"/>
    <property type="evidence" value="ECO:0007669"/>
    <property type="project" value="UniProtKB-EC"/>
</dbReference>
<keyword evidence="2" id="KW-0418">Kinase</keyword>
<dbReference type="Gene3D" id="3.30.420.40">
    <property type="match status" value="1"/>
</dbReference>
<organism evidence="2 3">
    <name type="scientific">Salmonella enterica I</name>
    <dbReference type="NCBI Taxonomy" id="59201"/>
    <lineage>
        <taxon>Bacteria</taxon>
        <taxon>Pseudomonadati</taxon>
        <taxon>Pseudomonadota</taxon>
        <taxon>Gammaproteobacteria</taxon>
        <taxon>Enterobacterales</taxon>
        <taxon>Enterobacteriaceae</taxon>
        <taxon>Salmonella</taxon>
    </lineage>
</organism>
<proteinExistence type="predicted"/>
<dbReference type="Pfam" id="PF02782">
    <property type="entry name" value="FGGY_C"/>
    <property type="match status" value="1"/>
</dbReference>
<dbReference type="InterPro" id="IPR043129">
    <property type="entry name" value="ATPase_NBD"/>
</dbReference>
<feature type="domain" description="Carbohydrate kinase FGGY C-terminal" evidence="1">
    <location>
        <begin position="6"/>
        <end position="76"/>
    </location>
</feature>
<gene>
    <name evidence="2" type="primary">rhaB_2</name>
    <name evidence="2" type="ORF">NCTC8271_05623</name>
</gene>
<sequence length="85" mass="9394">MPNWRACIFDSLALLYADILHELANLRGEKFTQLHIVGGGCQNALLNQLCADACGIRVMAGPVEASTLGNIGIQLYDPRRIKQRR</sequence>
<keyword evidence="2" id="KW-0808">Transferase</keyword>
<dbReference type="InterPro" id="IPR018485">
    <property type="entry name" value="FGGY_C"/>
</dbReference>
<evidence type="ECO:0000313" key="3">
    <source>
        <dbReference type="Proteomes" id="UP000273655"/>
    </source>
</evidence>
<dbReference type="AlphaFoldDB" id="A0A447PXY2"/>
<accession>A0A447PXY2</accession>
<dbReference type="EMBL" id="LR134148">
    <property type="protein sequence ID" value="VEA43949.1"/>
    <property type="molecule type" value="Genomic_DNA"/>
</dbReference>
<dbReference type="Proteomes" id="UP000273655">
    <property type="component" value="Chromosome 1"/>
</dbReference>
<name>A0A447PXY2_SALET</name>
<protein>
    <submittedName>
        <fullName evidence="2">Rhamnulokinase</fullName>
        <ecNumber evidence="2">2.7.1.5</ecNumber>
    </submittedName>
</protein>
<evidence type="ECO:0000313" key="2">
    <source>
        <dbReference type="EMBL" id="VEA43949.1"/>
    </source>
</evidence>
<reference evidence="2 3" key="1">
    <citation type="submission" date="2018-12" db="EMBL/GenBank/DDBJ databases">
        <authorList>
            <consortium name="Pathogen Informatics"/>
        </authorList>
    </citation>
    <scope>NUCLEOTIDE SEQUENCE [LARGE SCALE GENOMIC DNA]</scope>
    <source>
        <strain evidence="2 3">NCTC8271</strain>
    </source>
</reference>
<dbReference type="EC" id="2.7.1.5" evidence="2"/>
<dbReference type="SUPFAM" id="SSF53067">
    <property type="entry name" value="Actin-like ATPase domain"/>
    <property type="match status" value="1"/>
</dbReference>